<dbReference type="PROSITE" id="PS50893">
    <property type="entry name" value="ABC_TRANSPORTER_2"/>
    <property type="match status" value="1"/>
</dbReference>
<gene>
    <name evidence="5" type="ORF">DCC88_04990</name>
</gene>
<keyword evidence="3 5" id="KW-0067">ATP-binding</keyword>
<protein>
    <submittedName>
        <fullName evidence="5">ABC transporter ATP-binding protein</fullName>
    </submittedName>
</protein>
<organism evidence="5 6">
    <name type="scientific">Spirobacillus cienkowskii</name>
    <dbReference type="NCBI Taxonomy" id="495820"/>
    <lineage>
        <taxon>Bacteria</taxon>
        <taxon>Pseudomonadati</taxon>
        <taxon>Bdellovibrionota</taxon>
        <taxon>Oligoflexia</taxon>
        <taxon>Silvanigrellales</taxon>
        <taxon>Spirobacillus</taxon>
    </lineage>
</organism>
<feature type="domain" description="ABC transporter" evidence="4">
    <location>
        <begin position="6"/>
        <end position="226"/>
    </location>
</feature>
<dbReference type="InterPro" id="IPR027417">
    <property type="entry name" value="P-loop_NTPase"/>
</dbReference>
<dbReference type="PANTHER" id="PTHR24220:SF611">
    <property type="entry name" value="ATP-BINDING COMPONENT OF ABC TRANSPORTER-RELATED"/>
    <property type="match status" value="1"/>
</dbReference>
<evidence type="ECO:0000256" key="1">
    <source>
        <dbReference type="ARBA" id="ARBA00022448"/>
    </source>
</evidence>
<dbReference type="SMART" id="SM00382">
    <property type="entry name" value="AAA"/>
    <property type="match status" value="1"/>
</dbReference>
<dbReference type="GO" id="GO:0016887">
    <property type="term" value="F:ATP hydrolysis activity"/>
    <property type="evidence" value="ECO:0007669"/>
    <property type="project" value="InterPro"/>
</dbReference>
<sequence length="228" mass="25644">MSQFDISIKNLKYFYKNKKPVLDIELLEIATGSKVFLYGPSGCGKTTLLSIIAGIITVQHGSVKIFDIECVGLKAAKRDALRANYIGYIFQMFNLIPYLNVKDNILLPSLLNESLAKNIHPLSVGERCNEITHSLNIHNLLTQKVTELSIGQQQRVAAARALLGYPKLLICDEPTSALDAQQKEFFLNKLFAQCEKQQTTLVVVSHDQSLKSYFNKQIYLPEINRVVQ</sequence>
<proteinExistence type="predicted"/>
<comment type="caution">
    <text evidence="5">The sequence shown here is derived from an EMBL/GenBank/DDBJ whole genome shotgun (WGS) entry which is preliminary data.</text>
</comment>
<dbReference type="GO" id="GO:0005524">
    <property type="term" value="F:ATP binding"/>
    <property type="evidence" value="ECO:0007669"/>
    <property type="project" value="UniProtKB-KW"/>
</dbReference>
<dbReference type="Proteomes" id="UP000253934">
    <property type="component" value="Unassembled WGS sequence"/>
</dbReference>
<name>A0A369KRW9_9BACT</name>
<dbReference type="InterPro" id="IPR015854">
    <property type="entry name" value="ABC_transpr_LolD-like"/>
</dbReference>
<dbReference type="SUPFAM" id="SSF52540">
    <property type="entry name" value="P-loop containing nucleoside triphosphate hydrolases"/>
    <property type="match status" value="1"/>
</dbReference>
<dbReference type="GO" id="GO:0005886">
    <property type="term" value="C:plasma membrane"/>
    <property type="evidence" value="ECO:0007669"/>
    <property type="project" value="TreeGrafter"/>
</dbReference>
<dbReference type="GO" id="GO:0022857">
    <property type="term" value="F:transmembrane transporter activity"/>
    <property type="evidence" value="ECO:0007669"/>
    <property type="project" value="TreeGrafter"/>
</dbReference>
<dbReference type="InterPro" id="IPR003439">
    <property type="entry name" value="ABC_transporter-like_ATP-bd"/>
</dbReference>
<dbReference type="PANTHER" id="PTHR24220">
    <property type="entry name" value="IMPORT ATP-BINDING PROTEIN"/>
    <property type="match status" value="1"/>
</dbReference>
<reference evidence="5" key="1">
    <citation type="submission" date="2018-04" db="EMBL/GenBank/DDBJ databases">
        <title>Draft genome sequence of the Candidatus Spirobacillus cienkowskii, a pathogen of freshwater Daphnia species, reconstructed from hemolymph metagenomic reads.</title>
        <authorList>
            <person name="Bresciani L."/>
            <person name="Lemos L.N."/>
            <person name="Wale N."/>
            <person name="Lin J.Y."/>
            <person name="Fernandes G.R."/>
            <person name="Duffy M.A."/>
            <person name="Rodrigues J.M."/>
        </authorList>
    </citation>
    <scope>NUCLEOTIDE SEQUENCE [LARGE SCALE GENOMIC DNA]</scope>
    <source>
        <strain evidence="5">Binning01</strain>
    </source>
</reference>
<dbReference type="CDD" id="cd03255">
    <property type="entry name" value="ABC_MJ0796_LolCDE_FtsE"/>
    <property type="match status" value="1"/>
</dbReference>
<evidence type="ECO:0000259" key="4">
    <source>
        <dbReference type="PROSITE" id="PS50893"/>
    </source>
</evidence>
<keyword evidence="6" id="KW-1185">Reference proteome</keyword>
<dbReference type="Pfam" id="PF00005">
    <property type="entry name" value="ABC_tran"/>
    <property type="match status" value="1"/>
</dbReference>
<dbReference type="InterPro" id="IPR017911">
    <property type="entry name" value="MacB-like_ATP-bd"/>
</dbReference>
<dbReference type="InterPro" id="IPR003593">
    <property type="entry name" value="AAA+_ATPase"/>
</dbReference>
<dbReference type="RefSeq" id="WP_338635113.1">
    <property type="nucleotide sequence ID" value="NZ_CP146516.1"/>
</dbReference>
<evidence type="ECO:0000256" key="2">
    <source>
        <dbReference type="ARBA" id="ARBA00022741"/>
    </source>
</evidence>
<evidence type="ECO:0000256" key="3">
    <source>
        <dbReference type="ARBA" id="ARBA00022840"/>
    </source>
</evidence>
<evidence type="ECO:0000313" key="5">
    <source>
        <dbReference type="EMBL" id="RDB36488.1"/>
    </source>
</evidence>
<accession>A0A369KRW9</accession>
<dbReference type="EMBL" id="QOVW01000060">
    <property type="protein sequence ID" value="RDB36488.1"/>
    <property type="molecule type" value="Genomic_DNA"/>
</dbReference>
<dbReference type="AlphaFoldDB" id="A0A369KRW9"/>
<evidence type="ECO:0000313" key="6">
    <source>
        <dbReference type="Proteomes" id="UP000253934"/>
    </source>
</evidence>
<dbReference type="Gene3D" id="3.40.50.300">
    <property type="entry name" value="P-loop containing nucleotide triphosphate hydrolases"/>
    <property type="match status" value="1"/>
</dbReference>
<keyword evidence="1" id="KW-0813">Transport</keyword>
<keyword evidence="2" id="KW-0547">Nucleotide-binding</keyword>